<proteinExistence type="predicted"/>
<accession>A0AC34GAJ6</accession>
<evidence type="ECO:0000313" key="2">
    <source>
        <dbReference type="WBParaSite" id="ES5_v2.g26440.t1"/>
    </source>
</evidence>
<dbReference type="Proteomes" id="UP000887579">
    <property type="component" value="Unplaced"/>
</dbReference>
<organism evidence="1 2">
    <name type="scientific">Panagrolaimus sp. ES5</name>
    <dbReference type="NCBI Taxonomy" id="591445"/>
    <lineage>
        <taxon>Eukaryota</taxon>
        <taxon>Metazoa</taxon>
        <taxon>Ecdysozoa</taxon>
        <taxon>Nematoda</taxon>
        <taxon>Chromadorea</taxon>
        <taxon>Rhabditida</taxon>
        <taxon>Tylenchina</taxon>
        <taxon>Panagrolaimomorpha</taxon>
        <taxon>Panagrolaimoidea</taxon>
        <taxon>Panagrolaimidae</taxon>
        <taxon>Panagrolaimus</taxon>
    </lineage>
</organism>
<evidence type="ECO:0000313" key="1">
    <source>
        <dbReference type="Proteomes" id="UP000887579"/>
    </source>
</evidence>
<dbReference type="WBParaSite" id="ES5_v2.g26440.t1">
    <property type="protein sequence ID" value="ES5_v2.g26440.t1"/>
    <property type="gene ID" value="ES5_v2.g26440"/>
</dbReference>
<protein>
    <submittedName>
        <fullName evidence="2">Uncharacterized protein</fullName>
    </submittedName>
</protein>
<sequence>MVLPRICNYRIIYVNLRNQELTLKEYLFLIGNNQTEILSFDCKITKGDGLIVPAEELLEVSPNLIQFSL</sequence>
<name>A0AC34GAJ6_9BILA</name>
<reference evidence="2" key="1">
    <citation type="submission" date="2022-11" db="UniProtKB">
        <authorList>
            <consortium name="WormBaseParasite"/>
        </authorList>
    </citation>
    <scope>IDENTIFICATION</scope>
</reference>